<dbReference type="InterPro" id="IPR001647">
    <property type="entry name" value="HTH_TetR"/>
</dbReference>
<protein>
    <submittedName>
        <fullName evidence="4">TetR family transcriptional regulator</fullName>
    </submittedName>
</protein>
<feature type="DNA-binding region" description="H-T-H motif" evidence="2">
    <location>
        <begin position="34"/>
        <end position="53"/>
    </location>
</feature>
<reference evidence="4 5" key="1">
    <citation type="submission" date="2015-03" db="EMBL/GenBank/DDBJ databases">
        <title>Luteipulveratus halotolerans sp. nov., a novel actinobacterium (Dermacoccaceae) from Sarawak, Malaysia.</title>
        <authorList>
            <person name="Juboi H."/>
            <person name="Basik A."/>
            <person name="Shamsul S.S."/>
            <person name="Arnold P."/>
            <person name="Schmitt E.K."/>
            <person name="Sanglier J.-J."/>
            <person name="Yeo T."/>
        </authorList>
    </citation>
    <scope>NUCLEOTIDE SEQUENCE [LARGE SCALE GENOMIC DNA]</scope>
    <source>
        <strain evidence="4 5">MN07-A0370</strain>
    </source>
</reference>
<proteinExistence type="predicted"/>
<evidence type="ECO:0000313" key="5">
    <source>
        <dbReference type="Proteomes" id="UP000066480"/>
    </source>
</evidence>
<dbReference type="Gene3D" id="1.10.357.10">
    <property type="entry name" value="Tetracycline Repressor, domain 2"/>
    <property type="match status" value="1"/>
</dbReference>
<evidence type="ECO:0000256" key="2">
    <source>
        <dbReference type="PROSITE-ProRule" id="PRU00335"/>
    </source>
</evidence>
<keyword evidence="1 2" id="KW-0238">DNA-binding</keyword>
<dbReference type="RefSeq" id="WP_052594047.1">
    <property type="nucleotide sequence ID" value="NZ_CP011112.1"/>
</dbReference>
<dbReference type="PROSITE" id="PS50977">
    <property type="entry name" value="HTH_TETR_2"/>
    <property type="match status" value="1"/>
</dbReference>
<name>A0A0K1JL52_9MICO</name>
<evidence type="ECO:0000259" key="3">
    <source>
        <dbReference type="PROSITE" id="PS50977"/>
    </source>
</evidence>
<organism evidence="4 5">
    <name type="scientific">Luteipulveratus mongoliensis</name>
    <dbReference type="NCBI Taxonomy" id="571913"/>
    <lineage>
        <taxon>Bacteria</taxon>
        <taxon>Bacillati</taxon>
        <taxon>Actinomycetota</taxon>
        <taxon>Actinomycetes</taxon>
        <taxon>Micrococcales</taxon>
        <taxon>Dermacoccaceae</taxon>
        <taxon>Luteipulveratus</taxon>
    </lineage>
</organism>
<gene>
    <name evidence="4" type="ORF">VV02_19045</name>
</gene>
<dbReference type="SUPFAM" id="SSF46689">
    <property type="entry name" value="Homeodomain-like"/>
    <property type="match status" value="1"/>
</dbReference>
<dbReference type="InterPro" id="IPR050109">
    <property type="entry name" value="HTH-type_TetR-like_transc_reg"/>
</dbReference>
<dbReference type="AlphaFoldDB" id="A0A0K1JL52"/>
<dbReference type="InterPro" id="IPR009057">
    <property type="entry name" value="Homeodomain-like_sf"/>
</dbReference>
<dbReference type="PATRIC" id="fig|571913.6.peg.3858"/>
<dbReference type="KEGG" id="lmoi:VV02_19045"/>
<evidence type="ECO:0000256" key="1">
    <source>
        <dbReference type="ARBA" id="ARBA00023125"/>
    </source>
</evidence>
<dbReference type="PANTHER" id="PTHR30055">
    <property type="entry name" value="HTH-TYPE TRANSCRIPTIONAL REGULATOR RUTR"/>
    <property type="match status" value="1"/>
</dbReference>
<sequence length="201" mass="21871">MVTKTTRMSATDRREQLLDAAARAFARGGYAGTSTDAIAREAGVSQPYVVRTFGTKAELFTEVLTRSCDAIVATFEGEMDRQTAAPDSEEYWAGLGQAYADLVADRDLLMVMTHGFLASSIPEVGAQSRASMAQIYRLLRDRTGCPPERAREFIAHGMLLNTLLAMEAPEHRDDDPALRELADCAFGPGLEKLAAHQAART</sequence>
<dbReference type="GO" id="GO:0000976">
    <property type="term" value="F:transcription cis-regulatory region binding"/>
    <property type="evidence" value="ECO:0007669"/>
    <property type="project" value="TreeGrafter"/>
</dbReference>
<feature type="domain" description="HTH tetR-type" evidence="3">
    <location>
        <begin position="11"/>
        <end position="71"/>
    </location>
</feature>
<dbReference type="Proteomes" id="UP000066480">
    <property type="component" value="Chromosome"/>
</dbReference>
<dbReference type="PRINTS" id="PR00455">
    <property type="entry name" value="HTHTETR"/>
</dbReference>
<dbReference type="Pfam" id="PF00440">
    <property type="entry name" value="TetR_N"/>
    <property type="match status" value="1"/>
</dbReference>
<dbReference type="PANTHER" id="PTHR30055:SF146">
    <property type="entry name" value="HTH-TYPE TRANSCRIPTIONAL DUAL REGULATOR CECR"/>
    <property type="match status" value="1"/>
</dbReference>
<keyword evidence="5" id="KW-1185">Reference proteome</keyword>
<accession>A0A0K1JL52</accession>
<dbReference type="GO" id="GO:0003700">
    <property type="term" value="F:DNA-binding transcription factor activity"/>
    <property type="evidence" value="ECO:0007669"/>
    <property type="project" value="TreeGrafter"/>
</dbReference>
<dbReference type="EMBL" id="CP011112">
    <property type="protein sequence ID" value="AKU17452.1"/>
    <property type="molecule type" value="Genomic_DNA"/>
</dbReference>
<evidence type="ECO:0000313" key="4">
    <source>
        <dbReference type="EMBL" id="AKU17452.1"/>
    </source>
</evidence>